<name>A0A1J5PVW4_9ZZZZ</name>
<dbReference type="EC" id="3.1.4.52" evidence="2"/>
<evidence type="ECO:0000313" key="2">
    <source>
        <dbReference type="EMBL" id="OIQ69443.1"/>
    </source>
</evidence>
<gene>
    <name evidence="2" type="primary">adrB</name>
    <name evidence="2" type="ORF">GALL_489560</name>
</gene>
<dbReference type="AlphaFoldDB" id="A0A1J5PVW4"/>
<protein>
    <submittedName>
        <fullName evidence="2">Putative cyclic-di-GMP phosphodiesterase AdrB</fullName>
        <ecNumber evidence="2">3.1.4.52</ecNumber>
    </submittedName>
</protein>
<organism evidence="2">
    <name type="scientific">mine drainage metagenome</name>
    <dbReference type="NCBI Taxonomy" id="410659"/>
    <lineage>
        <taxon>unclassified sequences</taxon>
        <taxon>metagenomes</taxon>
        <taxon>ecological metagenomes</taxon>
    </lineage>
</organism>
<reference evidence="2" key="1">
    <citation type="submission" date="2016-10" db="EMBL/GenBank/DDBJ databases">
        <title>Sequence of Gallionella enrichment culture.</title>
        <authorList>
            <person name="Poehlein A."/>
            <person name="Muehling M."/>
            <person name="Daniel R."/>
        </authorList>
    </citation>
    <scope>NUCLEOTIDE SEQUENCE</scope>
</reference>
<dbReference type="Pfam" id="PF00563">
    <property type="entry name" value="EAL"/>
    <property type="match status" value="1"/>
</dbReference>
<dbReference type="GO" id="GO:0071111">
    <property type="term" value="F:cyclic-guanylate-specific phosphodiesterase activity"/>
    <property type="evidence" value="ECO:0007669"/>
    <property type="project" value="UniProtKB-EC"/>
</dbReference>
<comment type="caution">
    <text evidence="2">The sequence shown here is derived from an EMBL/GenBank/DDBJ whole genome shotgun (WGS) entry which is preliminary data.</text>
</comment>
<feature type="domain" description="EAL" evidence="1">
    <location>
        <begin position="1"/>
        <end position="48"/>
    </location>
</feature>
<keyword evidence="2" id="KW-0378">Hydrolase</keyword>
<dbReference type="PANTHER" id="PTHR33121">
    <property type="entry name" value="CYCLIC DI-GMP PHOSPHODIESTERASE PDEF"/>
    <property type="match status" value="1"/>
</dbReference>
<proteinExistence type="predicted"/>
<accession>A0A1J5PVW4</accession>
<sequence>MGLAVIAEGVESQAQADFLAQLGCHAYQGYLFARPMPVADFETLVRSA</sequence>
<dbReference type="SUPFAM" id="SSF141868">
    <property type="entry name" value="EAL domain-like"/>
    <property type="match status" value="1"/>
</dbReference>
<dbReference type="PANTHER" id="PTHR33121:SF79">
    <property type="entry name" value="CYCLIC DI-GMP PHOSPHODIESTERASE PDED-RELATED"/>
    <property type="match status" value="1"/>
</dbReference>
<dbReference type="InterPro" id="IPR050706">
    <property type="entry name" value="Cyclic-di-GMP_PDE-like"/>
</dbReference>
<dbReference type="PROSITE" id="PS50883">
    <property type="entry name" value="EAL"/>
    <property type="match status" value="1"/>
</dbReference>
<dbReference type="InterPro" id="IPR001633">
    <property type="entry name" value="EAL_dom"/>
</dbReference>
<dbReference type="InterPro" id="IPR035919">
    <property type="entry name" value="EAL_sf"/>
</dbReference>
<dbReference type="EMBL" id="MLJW01004726">
    <property type="protein sequence ID" value="OIQ69443.1"/>
    <property type="molecule type" value="Genomic_DNA"/>
</dbReference>
<evidence type="ECO:0000259" key="1">
    <source>
        <dbReference type="PROSITE" id="PS50883"/>
    </source>
</evidence>
<dbReference type="Gene3D" id="3.20.20.450">
    <property type="entry name" value="EAL domain"/>
    <property type="match status" value="1"/>
</dbReference>